<keyword evidence="9 10" id="KW-0413">Isomerase</keyword>
<feature type="binding site" evidence="10">
    <location>
        <position position="113"/>
    </location>
    <ligand>
        <name>Mn(2+)</name>
        <dbReference type="ChEBI" id="CHEBI:29035"/>
    </ligand>
</feature>
<evidence type="ECO:0000256" key="7">
    <source>
        <dbReference type="ARBA" id="ARBA00023211"/>
    </source>
</evidence>
<comment type="cofactor">
    <cofactor evidence="10">
        <name>Mg(2+)</name>
        <dbReference type="ChEBI" id="CHEBI:18420"/>
    </cofactor>
    <text evidence="10">Binds 1 Mg(2+) ion per subunit. The magnesium ion binds only when substrate is bound.</text>
</comment>
<feature type="binding site" evidence="10">
    <location>
        <position position="85"/>
    </location>
    <ligand>
        <name>Mg(2+)</name>
        <dbReference type="ChEBI" id="CHEBI:18420"/>
    </ligand>
</feature>
<accession>A0A7Z0KW01</accession>
<evidence type="ECO:0000256" key="11">
    <source>
        <dbReference type="PIRSR" id="PIRSR018427-1"/>
    </source>
</evidence>
<dbReference type="GO" id="GO:0046872">
    <property type="term" value="F:metal ion binding"/>
    <property type="evidence" value="ECO:0007669"/>
    <property type="project" value="UniProtKB-KW"/>
</dbReference>
<feature type="binding site" evidence="10">
    <location>
        <position position="67"/>
    </location>
    <ligand>
        <name>Mn(2+)</name>
        <dbReference type="ChEBI" id="CHEBI:29035"/>
    </ligand>
</feature>
<gene>
    <name evidence="10 13" type="primary">idi</name>
    <name evidence="13" type="ORF">HUK65_00400</name>
</gene>
<dbReference type="GO" id="GO:0005737">
    <property type="term" value="C:cytoplasm"/>
    <property type="evidence" value="ECO:0007669"/>
    <property type="project" value="UniProtKB-SubCell"/>
</dbReference>
<dbReference type="GO" id="GO:0004452">
    <property type="term" value="F:isopentenyl-diphosphate delta-isomerase activity"/>
    <property type="evidence" value="ECO:0007669"/>
    <property type="project" value="UniProtKB-UniRule"/>
</dbReference>
<dbReference type="UniPathway" id="UPA00059">
    <property type="reaction ID" value="UER00104"/>
</dbReference>
<evidence type="ECO:0000313" key="14">
    <source>
        <dbReference type="Proteomes" id="UP000529417"/>
    </source>
</evidence>
<dbReference type="SUPFAM" id="SSF55811">
    <property type="entry name" value="Nudix"/>
    <property type="match status" value="1"/>
</dbReference>
<dbReference type="NCBIfam" id="NF002995">
    <property type="entry name" value="PRK03759.1"/>
    <property type="match status" value="1"/>
</dbReference>
<dbReference type="NCBIfam" id="TIGR02150">
    <property type="entry name" value="IPP_isom_1"/>
    <property type="match status" value="1"/>
</dbReference>
<feature type="binding site" evidence="10">
    <location>
        <position position="111"/>
    </location>
    <ligand>
        <name>Mn(2+)</name>
        <dbReference type="ChEBI" id="CHEBI:29035"/>
    </ligand>
</feature>
<dbReference type="PIRSF" id="PIRSF018427">
    <property type="entry name" value="Isopntndiph_ism"/>
    <property type="match status" value="1"/>
</dbReference>
<keyword evidence="8 10" id="KW-0414">Isoprene biosynthesis</keyword>
<dbReference type="GO" id="GO:0050992">
    <property type="term" value="P:dimethylallyl diphosphate biosynthetic process"/>
    <property type="evidence" value="ECO:0007669"/>
    <property type="project" value="UniProtKB-UniRule"/>
</dbReference>
<evidence type="ECO:0000256" key="1">
    <source>
        <dbReference type="ARBA" id="ARBA00004826"/>
    </source>
</evidence>
<comment type="subcellular location">
    <subcellularLocation>
        <location evidence="10">Cytoplasm</location>
    </subcellularLocation>
</comment>
<dbReference type="Pfam" id="PF00293">
    <property type="entry name" value="NUDIX"/>
    <property type="match status" value="1"/>
</dbReference>
<keyword evidence="6 10" id="KW-0460">Magnesium</keyword>
<comment type="cofactor">
    <cofactor evidence="10">
        <name>Mn(2+)</name>
        <dbReference type="ChEBI" id="CHEBI:29035"/>
    </cofactor>
    <text evidence="10">Binds 1 Mn(2+) ion per subunit.</text>
</comment>
<feature type="active site" evidence="10 11">
    <location>
        <position position="113"/>
    </location>
</feature>
<organism evidence="13 14">
    <name type="scientific">Rhabdonatronobacter sediminivivens</name>
    <dbReference type="NCBI Taxonomy" id="2743469"/>
    <lineage>
        <taxon>Bacteria</taxon>
        <taxon>Pseudomonadati</taxon>
        <taxon>Pseudomonadota</taxon>
        <taxon>Alphaproteobacteria</taxon>
        <taxon>Rhodobacterales</taxon>
        <taxon>Paracoccaceae</taxon>
        <taxon>Rhabdonatronobacter</taxon>
    </lineage>
</organism>
<dbReference type="InterPro" id="IPR056375">
    <property type="entry name" value="Idi_bact"/>
</dbReference>
<keyword evidence="4 10" id="KW-0963">Cytoplasm</keyword>
<evidence type="ECO:0000256" key="5">
    <source>
        <dbReference type="ARBA" id="ARBA00022723"/>
    </source>
</evidence>
<evidence type="ECO:0000256" key="2">
    <source>
        <dbReference type="ARBA" id="ARBA00007579"/>
    </source>
</evidence>
<proteinExistence type="inferred from homology"/>
<keyword evidence="7 10" id="KW-0464">Manganese</keyword>
<evidence type="ECO:0000259" key="12">
    <source>
        <dbReference type="PROSITE" id="PS51462"/>
    </source>
</evidence>
<dbReference type="PANTHER" id="PTHR10885:SF0">
    <property type="entry name" value="ISOPENTENYL-DIPHOSPHATE DELTA-ISOMERASE"/>
    <property type="match status" value="1"/>
</dbReference>
<sequence>MSAEDTPIPAWVDGRLAPVDKLEAHLQGLRHPAISVFVLRGNKVLIQRRALGKYHTPGLWANTVCTHPHWGESHLACAHRRLQEELGITGLELTHVGEVEYRADVGKGLIEHELVQVFTAPAPPAMTVAPNPAEVMDTAWVTLDDLAARTQAEPSRFTPWLRIYLAEHRARIFGPELAG</sequence>
<keyword evidence="14" id="KW-1185">Reference proteome</keyword>
<comment type="similarity">
    <text evidence="2 10">Belongs to the IPP isomerase type 1 family.</text>
</comment>
<dbReference type="InterPro" id="IPR011876">
    <property type="entry name" value="IsopentenylPP_isomerase_typ1"/>
</dbReference>
<feature type="binding site" evidence="10">
    <location>
        <position position="31"/>
    </location>
    <ligand>
        <name>Mn(2+)</name>
        <dbReference type="ChEBI" id="CHEBI:29035"/>
    </ligand>
</feature>
<comment type="caution">
    <text evidence="13">The sequence shown here is derived from an EMBL/GenBank/DDBJ whole genome shotgun (WGS) entry which is preliminary data.</text>
</comment>
<dbReference type="Proteomes" id="UP000529417">
    <property type="component" value="Unassembled WGS sequence"/>
</dbReference>
<evidence type="ECO:0000256" key="9">
    <source>
        <dbReference type="ARBA" id="ARBA00023235"/>
    </source>
</evidence>
<reference evidence="13 14" key="1">
    <citation type="journal article" date="2000" name="Arch. Microbiol.">
        <title>Rhodobaca bogoriensis gen. nov. and sp. nov., an alkaliphilic purple nonsulfur bacterium from African Rift Valley soda lakes.</title>
        <authorList>
            <person name="Milford A.D."/>
            <person name="Achenbach L.A."/>
            <person name="Jung D.O."/>
            <person name="Madigan M.T."/>
        </authorList>
    </citation>
    <scope>NUCLEOTIDE SEQUENCE [LARGE SCALE GENOMIC DNA]</scope>
    <source>
        <strain evidence="13 14">2376</strain>
    </source>
</reference>
<dbReference type="EMBL" id="JACBXS010000001">
    <property type="protein sequence ID" value="NYS23434.1"/>
    <property type="molecule type" value="Genomic_DNA"/>
</dbReference>
<evidence type="ECO:0000256" key="3">
    <source>
        <dbReference type="ARBA" id="ARBA00012057"/>
    </source>
</evidence>
<dbReference type="InterPro" id="IPR015797">
    <property type="entry name" value="NUDIX_hydrolase-like_dom_sf"/>
</dbReference>
<feature type="active site" evidence="10 11">
    <location>
        <position position="65"/>
    </location>
</feature>
<dbReference type="EC" id="5.3.3.2" evidence="3 10"/>
<dbReference type="PROSITE" id="PS51462">
    <property type="entry name" value="NUDIX"/>
    <property type="match status" value="1"/>
</dbReference>
<evidence type="ECO:0000256" key="6">
    <source>
        <dbReference type="ARBA" id="ARBA00022842"/>
    </source>
</evidence>
<evidence type="ECO:0000256" key="8">
    <source>
        <dbReference type="ARBA" id="ARBA00023229"/>
    </source>
</evidence>
<dbReference type="HAMAP" id="MF_00202">
    <property type="entry name" value="Idi"/>
    <property type="match status" value="1"/>
</dbReference>
<dbReference type="InterPro" id="IPR000086">
    <property type="entry name" value="NUDIX_hydrolase_dom"/>
</dbReference>
<feature type="binding site" evidence="10">
    <location>
        <position position="25"/>
    </location>
    <ligand>
        <name>Mn(2+)</name>
        <dbReference type="ChEBI" id="CHEBI:29035"/>
    </ligand>
</feature>
<comment type="pathway">
    <text evidence="1 10">Isoprenoid biosynthesis; dimethylallyl diphosphate biosynthesis; dimethylallyl diphosphate from isopentenyl diphosphate: step 1/1.</text>
</comment>
<dbReference type="GO" id="GO:0009240">
    <property type="term" value="P:isopentenyl diphosphate biosynthetic process"/>
    <property type="evidence" value="ECO:0007669"/>
    <property type="project" value="TreeGrafter"/>
</dbReference>
<dbReference type="Gene3D" id="3.90.79.10">
    <property type="entry name" value="Nucleoside Triphosphate Pyrophosphohydrolase"/>
    <property type="match status" value="1"/>
</dbReference>
<dbReference type="PANTHER" id="PTHR10885">
    <property type="entry name" value="ISOPENTENYL-DIPHOSPHATE DELTA-ISOMERASE"/>
    <property type="match status" value="1"/>
</dbReference>
<evidence type="ECO:0000256" key="4">
    <source>
        <dbReference type="ARBA" id="ARBA00022490"/>
    </source>
</evidence>
<name>A0A7Z0KW01_9RHOB</name>
<feature type="domain" description="Nudix hydrolase" evidence="12">
    <location>
        <begin position="29"/>
        <end position="163"/>
    </location>
</feature>
<keyword evidence="5 10" id="KW-0479">Metal-binding</keyword>
<protein>
    <recommendedName>
        <fullName evidence="3 10">Isopentenyl-diphosphate Delta-isomerase</fullName>
        <shortName evidence="10">IPP isomerase</shortName>
        <ecNumber evidence="3 10">5.3.3.2</ecNumber>
    </recommendedName>
    <alternativeName>
        <fullName evidence="10">IPP:DMAPP isomerase</fullName>
    </alternativeName>
    <alternativeName>
        <fullName evidence="10">Isopentenyl pyrophosphate isomerase</fullName>
    </alternativeName>
</protein>
<evidence type="ECO:0000256" key="10">
    <source>
        <dbReference type="HAMAP-Rule" id="MF_00202"/>
    </source>
</evidence>
<dbReference type="RefSeq" id="WP_179904141.1">
    <property type="nucleotide sequence ID" value="NZ_JACBXS010000001.1"/>
</dbReference>
<evidence type="ECO:0000313" key="13">
    <source>
        <dbReference type="EMBL" id="NYS23434.1"/>
    </source>
</evidence>
<dbReference type="AlphaFoldDB" id="A0A7Z0KW01"/>
<comment type="catalytic activity">
    <reaction evidence="10">
        <text>isopentenyl diphosphate = dimethylallyl diphosphate</text>
        <dbReference type="Rhea" id="RHEA:23284"/>
        <dbReference type="ChEBI" id="CHEBI:57623"/>
        <dbReference type="ChEBI" id="CHEBI:128769"/>
        <dbReference type="EC" id="5.3.3.2"/>
    </reaction>
</comment>
<comment type="function">
    <text evidence="10">Catalyzes the 1,3-allylic rearrangement of the homoallylic substrate isopentenyl (IPP) to its highly electrophilic allylic isomer, dimethylallyl diphosphate (DMAPP).</text>
</comment>
<dbReference type="CDD" id="cd02885">
    <property type="entry name" value="NUDIX_IPP_Isomerase"/>
    <property type="match status" value="1"/>
</dbReference>